<dbReference type="EMBL" id="HBNS01036416">
    <property type="protein sequence ID" value="CAE4633006.1"/>
    <property type="molecule type" value="Transcribed_RNA"/>
</dbReference>
<name>A0A7S4S346_9STRA</name>
<protein>
    <recommendedName>
        <fullName evidence="10">E3 ubiquitin-protein ligase</fullName>
        <ecNumber evidence="10">2.3.2.27</ecNumber>
    </recommendedName>
</protein>
<dbReference type="UniPathway" id="UPA00143"/>
<dbReference type="PANTHER" id="PTHR21497:SF24">
    <property type="entry name" value="E3 UBIQUITIN-PROTEIN LIGASE UBR1"/>
    <property type="match status" value="1"/>
</dbReference>
<keyword evidence="3 10" id="KW-0808">Transferase</keyword>
<evidence type="ECO:0000256" key="5">
    <source>
        <dbReference type="ARBA" id="ARBA00022771"/>
    </source>
</evidence>
<dbReference type="FunFam" id="2.10.110.30:FF:000002">
    <property type="entry name" value="Putative e3 ubiquitin-protein ligase ubr3"/>
    <property type="match status" value="1"/>
</dbReference>
<evidence type="ECO:0000256" key="10">
    <source>
        <dbReference type="RuleBase" id="RU366018"/>
    </source>
</evidence>
<dbReference type="Gene3D" id="2.10.110.30">
    <property type="match status" value="1"/>
</dbReference>
<evidence type="ECO:0000256" key="11">
    <source>
        <dbReference type="SAM" id="MobiDB-lite"/>
    </source>
</evidence>
<evidence type="ECO:0000256" key="4">
    <source>
        <dbReference type="ARBA" id="ARBA00022723"/>
    </source>
</evidence>
<feature type="region of interest" description="Disordered" evidence="11">
    <location>
        <begin position="284"/>
        <end position="314"/>
    </location>
</feature>
<dbReference type="GO" id="GO:0016567">
    <property type="term" value="P:protein ubiquitination"/>
    <property type="evidence" value="ECO:0007669"/>
    <property type="project" value="UniProtKB-UniRule"/>
</dbReference>
<evidence type="ECO:0000256" key="9">
    <source>
        <dbReference type="PROSITE-ProRule" id="PRU00508"/>
    </source>
</evidence>
<reference evidence="13" key="1">
    <citation type="submission" date="2021-01" db="EMBL/GenBank/DDBJ databases">
        <authorList>
            <person name="Corre E."/>
            <person name="Pelletier E."/>
            <person name="Niang G."/>
            <person name="Scheremetjew M."/>
            <person name="Finn R."/>
            <person name="Kale V."/>
            <person name="Holt S."/>
            <person name="Cochrane G."/>
            <person name="Meng A."/>
            <person name="Brown T."/>
            <person name="Cohen L."/>
        </authorList>
    </citation>
    <scope>NUCLEOTIDE SEQUENCE</scope>
    <source>
        <strain evidence="13">GSO104</strain>
    </source>
</reference>
<dbReference type="GO" id="GO:0061630">
    <property type="term" value="F:ubiquitin protein ligase activity"/>
    <property type="evidence" value="ECO:0007669"/>
    <property type="project" value="UniProtKB-UniRule"/>
</dbReference>
<dbReference type="PANTHER" id="PTHR21497">
    <property type="entry name" value="UBIQUITIN LIGASE E3 ALPHA-RELATED"/>
    <property type="match status" value="1"/>
</dbReference>
<evidence type="ECO:0000259" key="12">
    <source>
        <dbReference type="PROSITE" id="PS51157"/>
    </source>
</evidence>
<dbReference type="InterPro" id="IPR039164">
    <property type="entry name" value="UBR1-like"/>
</dbReference>
<dbReference type="GO" id="GO:0005737">
    <property type="term" value="C:cytoplasm"/>
    <property type="evidence" value="ECO:0007669"/>
    <property type="project" value="TreeGrafter"/>
</dbReference>
<dbReference type="Pfam" id="PF02207">
    <property type="entry name" value="zf-UBR"/>
    <property type="match status" value="1"/>
</dbReference>
<feature type="region of interest" description="Disordered" evidence="11">
    <location>
        <begin position="158"/>
        <end position="231"/>
    </location>
</feature>
<evidence type="ECO:0000256" key="2">
    <source>
        <dbReference type="ARBA" id="ARBA00004906"/>
    </source>
</evidence>
<evidence type="ECO:0000313" key="13">
    <source>
        <dbReference type="EMBL" id="CAE4633006.1"/>
    </source>
</evidence>
<evidence type="ECO:0000256" key="3">
    <source>
        <dbReference type="ARBA" id="ARBA00022679"/>
    </source>
</evidence>
<feature type="compositionally biased region" description="Low complexity" evidence="11">
    <location>
        <begin position="302"/>
        <end position="314"/>
    </location>
</feature>
<comment type="function">
    <text evidence="10">Ubiquitin ligase protein which is a component of the N-end rule pathway. Recognizes and binds to proteins bearing specific N-terminal residues that are destabilizing according to the N-end rule, leading to their ubiquitination and subsequent degradation.</text>
</comment>
<dbReference type="GO" id="GO:0008270">
    <property type="term" value="F:zinc ion binding"/>
    <property type="evidence" value="ECO:0007669"/>
    <property type="project" value="UniProtKB-UniRule"/>
</dbReference>
<feature type="domain" description="UBR-type" evidence="12">
    <location>
        <begin position="46"/>
        <end position="117"/>
    </location>
</feature>
<comment type="similarity">
    <text evidence="8 10">Belongs to the E3 ubiquitin-protein ligase UBR1-like family.</text>
</comment>
<dbReference type="AlphaFoldDB" id="A0A7S4S346"/>
<dbReference type="EC" id="2.3.2.27" evidence="10"/>
<evidence type="ECO:0000256" key="1">
    <source>
        <dbReference type="ARBA" id="ARBA00000900"/>
    </source>
</evidence>
<evidence type="ECO:0000256" key="6">
    <source>
        <dbReference type="ARBA" id="ARBA00022786"/>
    </source>
</evidence>
<dbReference type="CDD" id="cd19673">
    <property type="entry name" value="UBR-box_UBR3"/>
    <property type="match status" value="1"/>
</dbReference>
<sequence length="541" mass="57889">MEAAVSMPRNEVDDFLPRNSSRPSHYPTTAAAHDAIMTLGHSIPRRVCQHPFRRNDIVWVCRTCQSDETCVLCHACYSHSNHEGHDVAFYHAQAGGCCDCGDPDAWDPAGFCDRHGPNVADGIEGGGVGGAVVERVQGAVGAAMDWLVEVIHESVEGGYERANPGKGRRQGSLRRGGSLPVDAGNEGGERKQQRRRRHSVDNAAVGASGSATGRRRLDDANVSSSSSDEGVEAMTTMTTTGADDMLTEAAIAVASLSAVAADHIFDPEAASTSKSMLQHISGTDSANDAIIPGEPEEFDPEAASTSKSASPAKAPVISLSPSQLLGEVGRTQRGLYLVLHADDHVHSTIEITKALHELYTSSSSATAGTYTSHHNETVLSKVVRLLRANGDIILWGTHELLAEVGDVKAGLWRDGDAAATSLVGKTMLDKARVLTKNGLVCSIKTRQELLMEQRAASVIHWMSVLSRSCDPLCNRVSVAISGHRHLVPLLHSDLKLPRQITSAWHSLLLTLLAVPSFKADLANAYCDTYRTSFGRGTFWAI</sequence>
<keyword evidence="7 10" id="KW-0862">Zinc</keyword>
<evidence type="ECO:0000256" key="7">
    <source>
        <dbReference type="ARBA" id="ARBA00022833"/>
    </source>
</evidence>
<proteinExistence type="inferred from homology"/>
<dbReference type="GO" id="GO:0071596">
    <property type="term" value="P:ubiquitin-dependent protein catabolic process via the N-end rule pathway"/>
    <property type="evidence" value="ECO:0007669"/>
    <property type="project" value="UniProtKB-UniRule"/>
</dbReference>
<feature type="region of interest" description="Disordered" evidence="11">
    <location>
        <begin position="1"/>
        <end position="24"/>
    </location>
</feature>
<comment type="pathway">
    <text evidence="2 10">Protein modification; protein ubiquitination.</text>
</comment>
<organism evidence="13">
    <name type="scientific">Ditylum brightwellii</name>
    <dbReference type="NCBI Taxonomy" id="49249"/>
    <lineage>
        <taxon>Eukaryota</taxon>
        <taxon>Sar</taxon>
        <taxon>Stramenopiles</taxon>
        <taxon>Ochrophyta</taxon>
        <taxon>Bacillariophyta</taxon>
        <taxon>Mediophyceae</taxon>
        <taxon>Lithodesmiophycidae</taxon>
        <taxon>Lithodesmiales</taxon>
        <taxon>Lithodesmiaceae</taxon>
        <taxon>Ditylum</taxon>
    </lineage>
</organism>
<gene>
    <name evidence="13" type="ORF">DBRI00130_LOCUS28465</name>
</gene>
<keyword evidence="4 10" id="KW-0479">Metal-binding</keyword>
<dbReference type="PROSITE" id="PS51157">
    <property type="entry name" value="ZF_UBR"/>
    <property type="match status" value="1"/>
</dbReference>
<dbReference type="GO" id="GO:0000151">
    <property type="term" value="C:ubiquitin ligase complex"/>
    <property type="evidence" value="ECO:0007669"/>
    <property type="project" value="TreeGrafter"/>
</dbReference>
<dbReference type="InterPro" id="IPR003126">
    <property type="entry name" value="Znf_UBR"/>
</dbReference>
<comment type="catalytic activity">
    <reaction evidence="1 10">
        <text>S-ubiquitinyl-[E2 ubiquitin-conjugating enzyme]-L-cysteine + [acceptor protein]-L-lysine = [E2 ubiquitin-conjugating enzyme]-L-cysteine + N(6)-ubiquitinyl-[acceptor protein]-L-lysine.</text>
        <dbReference type="EC" id="2.3.2.27"/>
    </reaction>
</comment>
<feature type="zinc finger region" description="UBR-type" evidence="9">
    <location>
        <begin position="46"/>
        <end position="117"/>
    </location>
</feature>
<evidence type="ECO:0000256" key="8">
    <source>
        <dbReference type="ARBA" id="ARBA00046341"/>
    </source>
</evidence>
<keyword evidence="5 10" id="KW-0863">Zinc-finger</keyword>
<accession>A0A7S4S346</accession>
<dbReference type="SMART" id="SM00396">
    <property type="entry name" value="ZnF_UBR1"/>
    <property type="match status" value="1"/>
</dbReference>
<keyword evidence="6 10" id="KW-0833">Ubl conjugation pathway</keyword>